<reference evidence="1" key="1">
    <citation type="submission" date="2020-07" db="EMBL/GenBank/DDBJ databases">
        <title>Methanobacterium. sp. MethCan genome.</title>
        <authorList>
            <person name="Postec A."/>
            <person name="Quemeneur M."/>
        </authorList>
    </citation>
    <scope>NUCLEOTIDE SEQUENCE</scope>
    <source>
        <strain evidence="1">MethCAN</strain>
    </source>
</reference>
<proteinExistence type="predicted"/>
<protein>
    <submittedName>
        <fullName evidence="1">Uncharacterized protein</fullName>
    </submittedName>
</protein>
<sequence length="176" mass="19394">MSRIVKFILFLGFFIFFFEAGLISSYTIVTSEPPDVGKLIDMQINRLMAIFDIREDVTSALTQPPEALNITNTNQVGQELQSKSQLDGIDLNTLNITTYADRSNEPFLVNITAMGYKEDVSGGNSSGGQIVITPSSDFMVKATAMAKYRSQGLEIDILTIKIISIGRIYNQAVNPN</sequence>
<dbReference type="GeneID" id="64820349"/>
<dbReference type="AlphaFoldDB" id="A0A8T8K637"/>
<dbReference type="Proteomes" id="UP000681041">
    <property type="component" value="Chromosome"/>
</dbReference>
<dbReference type="EMBL" id="CP058560">
    <property type="protein sequence ID" value="QUH23389.1"/>
    <property type="molecule type" value="Genomic_DNA"/>
</dbReference>
<gene>
    <name evidence="1" type="ORF">HYG87_06250</name>
</gene>
<dbReference type="KEGG" id="meme:HYG87_06250"/>
<evidence type="ECO:0000313" key="1">
    <source>
        <dbReference type="EMBL" id="QUH23389.1"/>
    </source>
</evidence>
<dbReference type="RefSeq" id="WP_211532346.1">
    <property type="nucleotide sequence ID" value="NZ_CP058560.1"/>
</dbReference>
<name>A0A8T8K637_9EURY</name>
<accession>A0A8T8K637</accession>
<evidence type="ECO:0000313" key="2">
    <source>
        <dbReference type="Proteomes" id="UP000681041"/>
    </source>
</evidence>
<dbReference type="OrthoDB" id="71026at2157"/>
<keyword evidence="2" id="KW-1185">Reference proteome</keyword>
<organism evidence="1 2">
    <name type="scientific">Methanobacterium alkalithermotolerans</name>
    <dbReference type="NCBI Taxonomy" id="2731220"/>
    <lineage>
        <taxon>Archaea</taxon>
        <taxon>Methanobacteriati</taxon>
        <taxon>Methanobacteriota</taxon>
        <taxon>Methanomada group</taxon>
        <taxon>Methanobacteria</taxon>
        <taxon>Methanobacteriales</taxon>
        <taxon>Methanobacteriaceae</taxon>
        <taxon>Methanobacterium</taxon>
    </lineage>
</organism>